<comment type="caution">
    <text evidence="6">The sequence shown here is derived from an EMBL/GenBank/DDBJ whole genome shotgun (WGS) entry which is preliminary data.</text>
</comment>
<organism evidence="6 7">
    <name type="scientific">Fredinandcohnia salidurans</name>
    <dbReference type="NCBI Taxonomy" id="2595041"/>
    <lineage>
        <taxon>Bacteria</taxon>
        <taxon>Bacillati</taxon>
        <taxon>Bacillota</taxon>
        <taxon>Bacilli</taxon>
        <taxon>Bacillales</taxon>
        <taxon>Bacillaceae</taxon>
        <taxon>Fredinandcohnia</taxon>
    </lineage>
</organism>
<dbReference type="SUPFAM" id="SSF48179">
    <property type="entry name" value="6-phosphogluconate dehydrogenase C-terminal domain-like"/>
    <property type="match status" value="1"/>
</dbReference>
<dbReference type="InterPro" id="IPR036291">
    <property type="entry name" value="NAD(P)-bd_dom_sf"/>
</dbReference>
<protein>
    <submittedName>
        <fullName evidence="6">NAD(P)-dependent oxidoreductase</fullName>
        <ecNumber evidence="6">1.1.-.-</ecNumber>
    </submittedName>
</protein>
<evidence type="ECO:0000256" key="3">
    <source>
        <dbReference type="ARBA" id="ARBA00023027"/>
    </source>
</evidence>
<feature type="domain" description="3-hydroxyisobutyrate dehydrogenase-like NAD-binding" evidence="5">
    <location>
        <begin position="173"/>
        <end position="293"/>
    </location>
</feature>
<reference evidence="7" key="1">
    <citation type="journal article" date="2019" name="Int. J. Syst. Evol. Microbiol.">
        <title>The Global Catalogue of Microorganisms (GCM) 10K type strain sequencing project: providing services to taxonomists for standard genome sequencing and annotation.</title>
        <authorList>
            <consortium name="The Broad Institute Genomics Platform"/>
            <consortium name="The Broad Institute Genome Sequencing Center for Infectious Disease"/>
            <person name="Wu L."/>
            <person name="Ma J."/>
        </authorList>
    </citation>
    <scope>NUCLEOTIDE SEQUENCE [LARGE SCALE GENOMIC DNA]</scope>
    <source>
        <strain evidence="7">CCUG 15531</strain>
    </source>
</reference>
<dbReference type="InterPro" id="IPR013328">
    <property type="entry name" value="6PGD_dom2"/>
</dbReference>
<dbReference type="InterPro" id="IPR008927">
    <property type="entry name" value="6-PGluconate_DH-like_C_sf"/>
</dbReference>
<dbReference type="Pfam" id="PF14833">
    <property type="entry name" value="NAD_binding_11"/>
    <property type="match status" value="1"/>
</dbReference>
<dbReference type="RefSeq" id="WP_304212425.1">
    <property type="nucleotide sequence ID" value="NZ_JBHUEK010000012.1"/>
</dbReference>
<accession>A0ABW4MLU8</accession>
<dbReference type="GO" id="GO:0016491">
    <property type="term" value="F:oxidoreductase activity"/>
    <property type="evidence" value="ECO:0007669"/>
    <property type="project" value="UniProtKB-KW"/>
</dbReference>
<evidence type="ECO:0000313" key="6">
    <source>
        <dbReference type="EMBL" id="MFD1778934.1"/>
    </source>
</evidence>
<proteinExistence type="inferred from homology"/>
<evidence type="ECO:0000259" key="4">
    <source>
        <dbReference type="Pfam" id="PF03446"/>
    </source>
</evidence>
<sequence length="296" mass="32249">MREIEIKSSIVIGFIGIGVMGSAMAKNLLLSGYKLNIYTRSKEKASELIKLGAIWRESVREVTLDSDVIITMVGLPSDVENLYLKKDGIIEAAKRDTLVIDMTTSKPSLAKMIFQKALLKGILALDAPVSGGEDGAKNGSLTIMVGGSEVDFHKALPILETMGKNIYYEGTAGAGQYTKICNQVAMANNMVGLCESIILSKKAGLDPKGILRTLTKGTSNSWVMENLAHKMIEGDFKPGFYVKHLIKDLTIAYETFKEMNVDAPGLKLSLSLFKQLADMGEENNGTRALIKVYETE</sequence>
<dbReference type="InterPro" id="IPR029154">
    <property type="entry name" value="HIBADH-like_NADP-bd"/>
</dbReference>
<dbReference type="Proteomes" id="UP001597227">
    <property type="component" value="Unassembled WGS sequence"/>
</dbReference>
<dbReference type="SUPFAM" id="SSF51735">
    <property type="entry name" value="NAD(P)-binding Rossmann-fold domains"/>
    <property type="match status" value="1"/>
</dbReference>
<evidence type="ECO:0000256" key="1">
    <source>
        <dbReference type="ARBA" id="ARBA00009080"/>
    </source>
</evidence>
<keyword evidence="7" id="KW-1185">Reference proteome</keyword>
<dbReference type="InterPro" id="IPR006115">
    <property type="entry name" value="6PGDH_NADP-bd"/>
</dbReference>
<evidence type="ECO:0000256" key="2">
    <source>
        <dbReference type="ARBA" id="ARBA00023002"/>
    </source>
</evidence>
<dbReference type="PANTHER" id="PTHR43060">
    <property type="entry name" value="3-HYDROXYISOBUTYRATE DEHYDROGENASE-LIKE 1, MITOCHONDRIAL-RELATED"/>
    <property type="match status" value="1"/>
</dbReference>
<name>A0ABW4MLU8_9BACI</name>
<dbReference type="Pfam" id="PF03446">
    <property type="entry name" value="NAD_binding_2"/>
    <property type="match status" value="1"/>
</dbReference>
<dbReference type="EC" id="1.1.-.-" evidence="6"/>
<keyword evidence="2 6" id="KW-0560">Oxidoreductase</keyword>
<dbReference type="PIRSF" id="PIRSF000103">
    <property type="entry name" value="HIBADH"/>
    <property type="match status" value="1"/>
</dbReference>
<dbReference type="EMBL" id="JBHUEK010000012">
    <property type="protein sequence ID" value="MFD1778934.1"/>
    <property type="molecule type" value="Genomic_DNA"/>
</dbReference>
<dbReference type="Gene3D" id="1.10.1040.10">
    <property type="entry name" value="N-(1-d-carboxylethyl)-l-norvaline Dehydrogenase, domain 2"/>
    <property type="match status" value="1"/>
</dbReference>
<dbReference type="InterPro" id="IPR015815">
    <property type="entry name" value="HIBADH-related"/>
</dbReference>
<evidence type="ECO:0000259" key="5">
    <source>
        <dbReference type="Pfam" id="PF14833"/>
    </source>
</evidence>
<keyword evidence="3" id="KW-0520">NAD</keyword>
<gene>
    <name evidence="6" type="ORF">ACFSFW_09670</name>
</gene>
<dbReference type="PANTHER" id="PTHR43060:SF15">
    <property type="entry name" value="3-HYDROXYISOBUTYRATE DEHYDROGENASE-LIKE 1, MITOCHONDRIAL-RELATED"/>
    <property type="match status" value="1"/>
</dbReference>
<comment type="similarity">
    <text evidence="1">Belongs to the HIBADH-related family.</text>
</comment>
<evidence type="ECO:0000313" key="7">
    <source>
        <dbReference type="Proteomes" id="UP001597227"/>
    </source>
</evidence>
<feature type="domain" description="6-phosphogluconate dehydrogenase NADP-binding" evidence="4">
    <location>
        <begin position="12"/>
        <end position="169"/>
    </location>
</feature>
<dbReference type="Gene3D" id="3.40.50.720">
    <property type="entry name" value="NAD(P)-binding Rossmann-like Domain"/>
    <property type="match status" value="1"/>
</dbReference>